<dbReference type="PROSITE" id="PS50850">
    <property type="entry name" value="MFS"/>
    <property type="match status" value="1"/>
</dbReference>
<dbReference type="OrthoDB" id="3936150at2759"/>
<feature type="transmembrane region" description="Helical" evidence="5">
    <location>
        <begin position="148"/>
        <end position="167"/>
    </location>
</feature>
<dbReference type="Gene3D" id="1.20.1250.20">
    <property type="entry name" value="MFS general substrate transporter like domains"/>
    <property type="match status" value="1"/>
</dbReference>
<dbReference type="AlphaFoldDB" id="A0A6J2T885"/>
<dbReference type="GO" id="GO:0022857">
    <property type="term" value="F:transmembrane transporter activity"/>
    <property type="evidence" value="ECO:0007669"/>
    <property type="project" value="InterPro"/>
</dbReference>
<feature type="transmembrane region" description="Helical" evidence="5">
    <location>
        <begin position="18"/>
        <end position="36"/>
    </location>
</feature>
<keyword evidence="3 5" id="KW-1133">Transmembrane helix</keyword>
<proteinExistence type="predicted"/>
<name>A0A6J2T885_DROLE</name>
<dbReference type="InterPro" id="IPR036259">
    <property type="entry name" value="MFS_trans_sf"/>
</dbReference>
<organism evidence="7 8">
    <name type="scientific">Drosophila lebanonensis</name>
    <name type="common">Fruit fly</name>
    <name type="synonym">Scaptodrosophila lebanonensis</name>
    <dbReference type="NCBI Taxonomy" id="7225"/>
    <lineage>
        <taxon>Eukaryota</taxon>
        <taxon>Metazoa</taxon>
        <taxon>Ecdysozoa</taxon>
        <taxon>Arthropoda</taxon>
        <taxon>Hexapoda</taxon>
        <taxon>Insecta</taxon>
        <taxon>Pterygota</taxon>
        <taxon>Neoptera</taxon>
        <taxon>Endopterygota</taxon>
        <taxon>Diptera</taxon>
        <taxon>Brachycera</taxon>
        <taxon>Muscomorpha</taxon>
        <taxon>Ephydroidea</taxon>
        <taxon>Drosophilidae</taxon>
        <taxon>Scaptodrosophila</taxon>
    </lineage>
</organism>
<dbReference type="RefSeq" id="XP_030371152.1">
    <property type="nucleotide sequence ID" value="XM_030515292.1"/>
</dbReference>
<dbReference type="Proteomes" id="UP000504634">
    <property type="component" value="Unplaced"/>
</dbReference>
<dbReference type="PANTHER" id="PTHR24064">
    <property type="entry name" value="SOLUTE CARRIER FAMILY 22 MEMBER"/>
    <property type="match status" value="1"/>
</dbReference>
<evidence type="ECO:0000256" key="1">
    <source>
        <dbReference type="ARBA" id="ARBA00004141"/>
    </source>
</evidence>
<dbReference type="Pfam" id="PF00083">
    <property type="entry name" value="Sugar_tr"/>
    <property type="match status" value="1"/>
</dbReference>
<feature type="transmembrane region" description="Helical" evidence="5">
    <location>
        <begin position="479"/>
        <end position="498"/>
    </location>
</feature>
<feature type="transmembrane region" description="Helical" evidence="5">
    <location>
        <begin position="451"/>
        <end position="473"/>
    </location>
</feature>
<dbReference type="GO" id="GO:0016020">
    <property type="term" value="C:membrane"/>
    <property type="evidence" value="ECO:0007669"/>
    <property type="project" value="UniProtKB-SubCell"/>
</dbReference>
<evidence type="ECO:0000256" key="5">
    <source>
        <dbReference type="SAM" id="Phobius"/>
    </source>
</evidence>
<feature type="transmembrane region" description="Helical" evidence="5">
    <location>
        <begin position="358"/>
        <end position="376"/>
    </location>
</feature>
<evidence type="ECO:0000313" key="7">
    <source>
        <dbReference type="Proteomes" id="UP000504634"/>
    </source>
</evidence>
<gene>
    <name evidence="8" type="primary">LOC115621600</name>
</gene>
<keyword evidence="4 5" id="KW-0472">Membrane</keyword>
<dbReference type="GeneID" id="115621600"/>
<evidence type="ECO:0000256" key="3">
    <source>
        <dbReference type="ARBA" id="ARBA00022989"/>
    </source>
</evidence>
<accession>A0A6J2T885</accession>
<evidence type="ECO:0000256" key="4">
    <source>
        <dbReference type="ARBA" id="ARBA00023136"/>
    </source>
</evidence>
<evidence type="ECO:0000313" key="8">
    <source>
        <dbReference type="RefSeq" id="XP_030371152.1"/>
    </source>
</evidence>
<sequence length="549" mass="61900">MDFDELLAKCGNHSRYQYLLLAAYCYLLFVNSMQFFSQNIISFVPQHWCYHEQLENRSFTEIEAIYAQFKSPSCTRLEEIEGNNVTVSSEVCERWIYKYDYGYRSMNTELNWVCDSAYKARVGQSLFFVGSVFGTLIFGGLGDRVGRVKAMVFANLCGFVGEFSTIFANSLTGFSISRFVSGMAAESNTYIMYILVVEFVSPSLRNRALSTVYTSSYCAGMIASAWLAVWVGYWRSFLLCSSLPLLVITSFFFLVQESAQWLVTRNDVDGAVKRLKRVAKINRRIVGEEDFEAFRKYCEIAHETESPKTQQKETQLIDMLKTPRMRKTAFKLLLLFVIICSCYTTIAPNVEGLGISPFVMFSLNALTVLPSGLLQAELQSRFGRKPTVCFSMFISALLSLITSLVLSQYGATNILLLIALMMCVRFGISVCTGAGFQFTTELIPTCVRSRGLAAVHVAGYIVSFLSPYILLLGDYFKPLPSIVLCLLFLTGGYVCLLLPETRNKKLPITLADGEQFGRGERMFDFLRRDKNTEETVNTTEAGEKLMRAE</sequence>
<dbReference type="SUPFAM" id="SSF103473">
    <property type="entry name" value="MFS general substrate transporter"/>
    <property type="match status" value="1"/>
</dbReference>
<reference evidence="8" key="1">
    <citation type="submission" date="2025-08" db="UniProtKB">
        <authorList>
            <consortium name="RefSeq"/>
        </authorList>
    </citation>
    <scope>IDENTIFICATION</scope>
    <source>
        <strain evidence="8">11010-0011.00</strain>
        <tissue evidence="8">Whole body</tissue>
    </source>
</reference>
<feature type="domain" description="Major facilitator superfamily (MFS) profile" evidence="6">
    <location>
        <begin position="18"/>
        <end position="502"/>
    </location>
</feature>
<evidence type="ECO:0000259" key="6">
    <source>
        <dbReference type="PROSITE" id="PS50850"/>
    </source>
</evidence>
<feature type="transmembrane region" description="Helical" evidence="5">
    <location>
        <begin position="122"/>
        <end position="141"/>
    </location>
</feature>
<dbReference type="InterPro" id="IPR020846">
    <property type="entry name" value="MFS_dom"/>
</dbReference>
<dbReference type="InterPro" id="IPR005828">
    <property type="entry name" value="MFS_sugar_transport-like"/>
</dbReference>
<feature type="transmembrane region" description="Helical" evidence="5">
    <location>
        <begin position="329"/>
        <end position="346"/>
    </location>
</feature>
<feature type="transmembrane region" description="Helical" evidence="5">
    <location>
        <begin position="388"/>
        <end position="409"/>
    </location>
</feature>
<protein>
    <submittedName>
        <fullName evidence="8">Organic cation transporter protein-like</fullName>
    </submittedName>
</protein>
<evidence type="ECO:0000256" key="2">
    <source>
        <dbReference type="ARBA" id="ARBA00022692"/>
    </source>
</evidence>
<feature type="transmembrane region" description="Helical" evidence="5">
    <location>
        <begin position="212"/>
        <end position="230"/>
    </location>
</feature>
<keyword evidence="7" id="KW-1185">Reference proteome</keyword>
<feature type="transmembrane region" description="Helical" evidence="5">
    <location>
        <begin position="415"/>
        <end position="439"/>
    </location>
</feature>
<keyword evidence="2 5" id="KW-0812">Transmembrane</keyword>
<feature type="transmembrane region" description="Helical" evidence="5">
    <location>
        <begin position="236"/>
        <end position="255"/>
    </location>
</feature>
<comment type="subcellular location">
    <subcellularLocation>
        <location evidence="1">Membrane</location>
        <topology evidence="1">Multi-pass membrane protein</topology>
    </subcellularLocation>
</comment>